<dbReference type="EMBL" id="DSTU01000006">
    <property type="protein sequence ID" value="HFJ54005.1"/>
    <property type="molecule type" value="Genomic_DNA"/>
</dbReference>
<dbReference type="EMBL" id="DSLG01000002">
    <property type="protein sequence ID" value="HEA86479.1"/>
    <property type="molecule type" value="Genomic_DNA"/>
</dbReference>
<feature type="transmembrane region" description="Helical" evidence="1">
    <location>
        <begin position="90"/>
        <end position="107"/>
    </location>
</feature>
<organism evidence="2">
    <name type="scientific">candidate division WOR-3 bacterium</name>
    <dbReference type="NCBI Taxonomy" id="2052148"/>
    <lineage>
        <taxon>Bacteria</taxon>
        <taxon>Bacteria division WOR-3</taxon>
    </lineage>
</organism>
<evidence type="ECO:0000313" key="3">
    <source>
        <dbReference type="EMBL" id="HEE18472.1"/>
    </source>
</evidence>
<evidence type="ECO:0000313" key="4">
    <source>
        <dbReference type="EMBL" id="HFJ54005.1"/>
    </source>
</evidence>
<reference evidence="2" key="1">
    <citation type="journal article" date="2020" name="mSystems">
        <title>Genome- and Community-Level Interaction Insights into Carbon Utilization and Element Cycling Functions of Hydrothermarchaeota in Hydrothermal Sediment.</title>
        <authorList>
            <person name="Zhou Z."/>
            <person name="Liu Y."/>
            <person name="Xu W."/>
            <person name="Pan J."/>
            <person name="Luo Z.H."/>
            <person name="Li M."/>
        </authorList>
    </citation>
    <scope>NUCLEOTIDE SEQUENCE [LARGE SCALE GENOMIC DNA]</scope>
    <source>
        <strain evidence="3">SpSt-236</strain>
        <strain evidence="2">SpSt-265</strain>
        <strain evidence="4">SpSt-465</strain>
    </source>
</reference>
<feature type="transmembrane region" description="Helical" evidence="1">
    <location>
        <begin position="45"/>
        <end position="70"/>
    </location>
</feature>
<evidence type="ECO:0000313" key="2">
    <source>
        <dbReference type="EMBL" id="HEA86479.1"/>
    </source>
</evidence>
<protein>
    <recommendedName>
        <fullName evidence="5">VanZ family protein</fullName>
    </recommendedName>
</protein>
<dbReference type="EMBL" id="DSKA01000207">
    <property type="protein sequence ID" value="HEE18472.1"/>
    <property type="molecule type" value="Genomic_DNA"/>
</dbReference>
<comment type="caution">
    <text evidence="2">The sequence shown here is derived from an EMBL/GenBank/DDBJ whole genome shotgun (WGS) entry which is preliminary data.</text>
</comment>
<gene>
    <name evidence="3" type="ORF">ENP62_02840</name>
    <name evidence="2" type="ORF">ENP94_00525</name>
    <name evidence="4" type="ORF">ENS16_04870</name>
</gene>
<feature type="transmembrane region" description="Helical" evidence="1">
    <location>
        <begin position="6"/>
        <end position="24"/>
    </location>
</feature>
<proteinExistence type="predicted"/>
<keyword evidence="1" id="KW-0812">Transmembrane</keyword>
<accession>A0A7C1N920</accession>
<name>A0A7C1N920_UNCW3</name>
<dbReference type="AlphaFoldDB" id="A0A7C1N920"/>
<sequence length="111" mass="12130">MAKRGPAKILFVLWIIITVIALLLPTGRPPRLIQRGLDKTIHTALFTVMGVLGQAAMPWTSLLLTLPLAAGVEYLQRLLPTGREYNLVDLLSNLIGLGLGLVSYELSARLK</sequence>
<evidence type="ECO:0008006" key="5">
    <source>
        <dbReference type="Google" id="ProtNLM"/>
    </source>
</evidence>
<keyword evidence="1" id="KW-0472">Membrane</keyword>
<keyword evidence="1" id="KW-1133">Transmembrane helix</keyword>
<evidence type="ECO:0000256" key="1">
    <source>
        <dbReference type="SAM" id="Phobius"/>
    </source>
</evidence>